<evidence type="ECO:0000313" key="2">
    <source>
        <dbReference type="Proteomes" id="UP000638353"/>
    </source>
</evidence>
<dbReference type="EMBL" id="BMVC01000031">
    <property type="protein sequence ID" value="GHD18688.1"/>
    <property type="molecule type" value="Genomic_DNA"/>
</dbReference>
<sequence>MAHHRTRPSRHGILTPRSYLPGGYAPAAFKEIILSDGVHSGYLTGWEADGLIQQTADHSRRTVEALVRGELRIRDRRIRHREVRLTPVVHPKKLTARQYADLELINHAGRGTQLRYDPDGTPCAIEAGFWRIPYTQTSILLGRGWLSQWPHTDEVYVSAAGCMAMALWWHAQQGLPARVLKGLYLDAVLTAADAHRVLLARHVGQA</sequence>
<dbReference type="Proteomes" id="UP000638353">
    <property type="component" value="Unassembled WGS sequence"/>
</dbReference>
<dbReference type="RefSeq" id="WP_189828382.1">
    <property type="nucleotide sequence ID" value="NZ_BMVC01000031.1"/>
</dbReference>
<reference evidence="1" key="1">
    <citation type="journal article" date="2014" name="Int. J. Syst. Evol. Microbiol.">
        <title>Complete genome sequence of Corynebacterium casei LMG S-19264T (=DSM 44701T), isolated from a smear-ripened cheese.</title>
        <authorList>
            <consortium name="US DOE Joint Genome Institute (JGI-PGF)"/>
            <person name="Walter F."/>
            <person name="Albersmeier A."/>
            <person name="Kalinowski J."/>
            <person name="Ruckert C."/>
        </authorList>
    </citation>
    <scope>NUCLEOTIDE SEQUENCE</scope>
    <source>
        <strain evidence="1">JCM 4637</strain>
    </source>
</reference>
<organism evidence="1 2">
    <name type="scientific">Streptomyces finlayi</name>
    <dbReference type="NCBI Taxonomy" id="67296"/>
    <lineage>
        <taxon>Bacteria</taxon>
        <taxon>Bacillati</taxon>
        <taxon>Actinomycetota</taxon>
        <taxon>Actinomycetes</taxon>
        <taxon>Kitasatosporales</taxon>
        <taxon>Streptomycetaceae</taxon>
        <taxon>Streptomyces</taxon>
    </lineage>
</organism>
<accession>A0A918X8U7</accession>
<evidence type="ECO:0000313" key="1">
    <source>
        <dbReference type="EMBL" id="GHD18688.1"/>
    </source>
</evidence>
<proteinExistence type="predicted"/>
<comment type="caution">
    <text evidence="1">The sequence shown here is derived from an EMBL/GenBank/DDBJ whole genome shotgun (WGS) entry which is preliminary data.</text>
</comment>
<protein>
    <submittedName>
        <fullName evidence="1">Uncharacterized protein</fullName>
    </submittedName>
</protein>
<gene>
    <name evidence="1" type="ORF">GCM10010334_81730</name>
</gene>
<dbReference type="AlphaFoldDB" id="A0A918X8U7"/>
<name>A0A918X8U7_9ACTN</name>
<reference evidence="1" key="2">
    <citation type="submission" date="2020-09" db="EMBL/GenBank/DDBJ databases">
        <authorList>
            <person name="Sun Q."/>
            <person name="Ohkuma M."/>
        </authorList>
    </citation>
    <scope>NUCLEOTIDE SEQUENCE</scope>
    <source>
        <strain evidence="1">JCM 4637</strain>
    </source>
</reference>